<feature type="domain" description="Response regulatory" evidence="8">
    <location>
        <begin position="1588"/>
        <end position="1704"/>
    </location>
</feature>
<keyword evidence="5" id="KW-0418">Kinase</keyword>
<dbReference type="InterPro" id="IPR013655">
    <property type="entry name" value="PAS_fold_3"/>
</dbReference>
<dbReference type="PROSITE" id="PS50110">
    <property type="entry name" value="RESPONSE_REGULATORY"/>
    <property type="match status" value="1"/>
</dbReference>
<dbReference type="Gene3D" id="3.30.450.20">
    <property type="entry name" value="PAS domain"/>
    <property type="match status" value="5"/>
</dbReference>
<dbReference type="EMBL" id="JAPDDT010000026">
    <property type="protein sequence ID" value="MCW1926444.1"/>
    <property type="molecule type" value="Genomic_DNA"/>
</dbReference>
<dbReference type="Pfam" id="PF00989">
    <property type="entry name" value="PAS"/>
    <property type="match status" value="1"/>
</dbReference>
<dbReference type="InterPro" id="IPR004358">
    <property type="entry name" value="Sig_transdc_His_kin-like_C"/>
</dbReference>
<dbReference type="InterPro" id="IPR003594">
    <property type="entry name" value="HATPase_dom"/>
</dbReference>
<dbReference type="InterPro" id="IPR005467">
    <property type="entry name" value="His_kinase_dom"/>
</dbReference>
<evidence type="ECO:0000259" key="8">
    <source>
        <dbReference type="PROSITE" id="PS50110"/>
    </source>
</evidence>
<dbReference type="EC" id="2.7.13.3" evidence="2"/>
<accession>A0ABT3GSD3</accession>
<dbReference type="SMART" id="SM00091">
    <property type="entry name" value="PAS"/>
    <property type="match status" value="4"/>
</dbReference>
<feature type="domain" description="PAC" evidence="10">
    <location>
        <begin position="1280"/>
        <end position="1332"/>
    </location>
</feature>
<dbReference type="InterPro" id="IPR001789">
    <property type="entry name" value="Sig_transdc_resp-reg_receiver"/>
</dbReference>
<dbReference type="InterPro" id="IPR003661">
    <property type="entry name" value="HisK_dim/P_dom"/>
</dbReference>
<evidence type="ECO:0000259" key="7">
    <source>
        <dbReference type="PROSITE" id="PS50109"/>
    </source>
</evidence>
<dbReference type="SUPFAM" id="SSF55874">
    <property type="entry name" value="ATPase domain of HSP90 chaperone/DNA topoisomerase II/histidine kinase"/>
    <property type="match status" value="1"/>
</dbReference>
<dbReference type="InterPro" id="IPR000014">
    <property type="entry name" value="PAS"/>
</dbReference>
<evidence type="ECO:0000259" key="9">
    <source>
        <dbReference type="PROSITE" id="PS50112"/>
    </source>
</evidence>
<dbReference type="PANTHER" id="PTHR43304">
    <property type="entry name" value="PHYTOCHROME-LIKE PROTEIN CPH1"/>
    <property type="match status" value="1"/>
</dbReference>
<dbReference type="InterPro" id="IPR036097">
    <property type="entry name" value="HisK_dim/P_sf"/>
</dbReference>
<dbReference type="Pfam" id="PF00512">
    <property type="entry name" value="HisKA"/>
    <property type="match status" value="1"/>
</dbReference>
<proteinExistence type="predicted"/>
<evidence type="ECO:0000256" key="1">
    <source>
        <dbReference type="ARBA" id="ARBA00000085"/>
    </source>
</evidence>
<dbReference type="Proteomes" id="UP001320876">
    <property type="component" value="Unassembled WGS sequence"/>
</dbReference>
<dbReference type="Pfam" id="PF02518">
    <property type="entry name" value="HATPase_c"/>
    <property type="match status" value="1"/>
</dbReference>
<dbReference type="PROSITE" id="PS50112">
    <property type="entry name" value="PAS"/>
    <property type="match status" value="4"/>
</dbReference>
<dbReference type="InterPro" id="IPR003018">
    <property type="entry name" value="GAF"/>
</dbReference>
<dbReference type="InterPro" id="IPR000700">
    <property type="entry name" value="PAS-assoc_C"/>
</dbReference>
<dbReference type="Gene3D" id="3.40.50.2300">
    <property type="match status" value="1"/>
</dbReference>
<dbReference type="InterPro" id="IPR052162">
    <property type="entry name" value="Sensor_kinase/Photoreceptor"/>
</dbReference>
<keyword evidence="3 6" id="KW-0597">Phosphoprotein</keyword>
<dbReference type="Pfam" id="PF01590">
    <property type="entry name" value="GAF"/>
    <property type="match status" value="2"/>
</dbReference>
<evidence type="ECO:0000259" key="10">
    <source>
        <dbReference type="PROSITE" id="PS50113"/>
    </source>
</evidence>
<feature type="domain" description="PAC" evidence="10">
    <location>
        <begin position="266"/>
        <end position="318"/>
    </location>
</feature>
<evidence type="ECO:0000256" key="6">
    <source>
        <dbReference type="PROSITE-ProRule" id="PRU00169"/>
    </source>
</evidence>
<dbReference type="CDD" id="cd00082">
    <property type="entry name" value="HisKA"/>
    <property type="match status" value="1"/>
</dbReference>
<evidence type="ECO:0000313" key="12">
    <source>
        <dbReference type="Proteomes" id="UP001320876"/>
    </source>
</evidence>
<dbReference type="Pfam" id="PF13426">
    <property type="entry name" value="PAS_9"/>
    <property type="match status" value="1"/>
</dbReference>
<dbReference type="SMART" id="SM00388">
    <property type="entry name" value="HisKA"/>
    <property type="match status" value="1"/>
</dbReference>
<dbReference type="NCBIfam" id="TIGR00229">
    <property type="entry name" value="sensory_box"/>
    <property type="match status" value="4"/>
</dbReference>
<dbReference type="Pfam" id="PF00072">
    <property type="entry name" value="Response_reg"/>
    <property type="match status" value="1"/>
</dbReference>
<keyword evidence="12" id="KW-1185">Reference proteome</keyword>
<protein>
    <recommendedName>
        <fullName evidence="2">histidine kinase</fullName>
        <ecNumber evidence="2">2.7.13.3</ecNumber>
    </recommendedName>
</protein>
<evidence type="ECO:0000256" key="3">
    <source>
        <dbReference type="ARBA" id="ARBA00022553"/>
    </source>
</evidence>
<dbReference type="Pfam" id="PF08447">
    <property type="entry name" value="PAS_3"/>
    <property type="match status" value="2"/>
</dbReference>
<dbReference type="Gene3D" id="3.30.565.10">
    <property type="entry name" value="Histidine kinase-like ATPase, C-terminal domain"/>
    <property type="match status" value="1"/>
</dbReference>
<feature type="domain" description="Histidine kinase" evidence="7">
    <location>
        <begin position="1345"/>
        <end position="1567"/>
    </location>
</feature>
<dbReference type="InterPro" id="IPR036890">
    <property type="entry name" value="HATPase_C_sf"/>
</dbReference>
<dbReference type="Gene3D" id="3.30.450.40">
    <property type="match status" value="4"/>
</dbReference>
<evidence type="ECO:0000256" key="4">
    <source>
        <dbReference type="ARBA" id="ARBA00022679"/>
    </source>
</evidence>
<dbReference type="InterPro" id="IPR001610">
    <property type="entry name" value="PAC"/>
</dbReference>
<dbReference type="SMART" id="SM00387">
    <property type="entry name" value="HATPase_c"/>
    <property type="match status" value="1"/>
</dbReference>
<dbReference type="InterPro" id="IPR011006">
    <property type="entry name" value="CheY-like_superfamily"/>
</dbReference>
<gene>
    <name evidence="11" type="ORF">OKA05_28090</name>
</gene>
<feature type="domain" description="PAS" evidence="9">
    <location>
        <begin position="462"/>
        <end position="509"/>
    </location>
</feature>
<feature type="modified residue" description="4-aspartylphosphate" evidence="6">
    <location>
        <position position="1639"/>
    </location>
</feature>
<dbReference type="Pfam" id="PF08448">
    <property type="entry name" value="PAS_4"/>
    <property type="match status" value="1"/>
</dbReference>
<comment type="caution">
    <text evidence="11">The sequence shown here is derived from an EMBL/GenBank/DDBJ whole genome shotgun (WGS) entry which is preliminary data.</text>
</comment>
<evidence type="ECO:0000256" key="2">
    <source>
        <dbReference type="ARBA" id="ARBA00012438"/>
    </source>
</evidence>
<dbReference type="PROSITE" id="PS50113">
    <property type="entry name" value="PAC"/>
    <property type="match status" value="4"/>
</dbReference>
<dbReference type="SUPFAM" id="SSF52172">
    <property type="entry name" value="CheY-like"/>
    <property type="match status" value="1"/>
</dbReference>
<evidence type="ECO:0000256" key="5">
    <source>
        <dbReference type="ARBA" id="ARBA00022777"/>
    </source>
</evidence>
<feature type="domain" description="PAS" evidence="9">
    <location>
        <begin position="746"/>
        <end position="818"/>
    </location>
</feature>
<dbReference type="SMART" id="SM00065">
    <property type="entry name" value="GAF"/>
    <property type="match status" value="4"/>
</dbReference>
<dbReference type="PANTHER" id="PTHR43304:SF1">
    <property type="entry name" value="PAC DOMAIN-CONTAINING PROTEIN"/>
    <property type="match status" value="1"/>
</dbReference>
<dbReference type="InterPro" id="IPR013767">
    <property type="entry name" value="PAS_fold"/>
</dbReference>
<dbReference type="CDD" id="cd17546">
    <property type="entry name" value="REC_hyHK_CKI1_RcsC-like"/>
    <property type="match status" value="1"/>
</dbReference>
<comment type="catalytic activity">
    <reaction evidence="1">
        <text>ATP + protein L-histidine = ADP + protein N-phospho-L-histidine.</text>
        <dbReference type="EC" id="2.7.13.3"/>
    </reaction>
</comment>
<name>A0ABT3GSD3_9BACT</name>
<dbReference type="SMART" id="SM00448">
    <property type="entry name" value="REC"/>
    <property type="match status" value="1"/>
</dbReference>
<dbReference type="Pfam" id="PF13185">
    <property type="entry name" value="GAF_2"/>
    <property type="match status" value="2"/>
</dbReference>
<sequence>MSQLPTDHRRECTPRPWQEAFWAGHAEALELILSGQPLQAVLEHIARRIQEMSDDGALCSIYLADEERTTLTLAAAPGLPEEFTAAARQLPIKDGSGSCGTAAARGETVLIEDITIHPNWISARELVIRHGLKACWSVPVFSVNGKVLGIMGIYYRENRLPLPDELVRAESAAKLVALAIERGRAAEKSRQDETLLKIAGRNARFGGWTVDMPEMRITWSDEVRAIHEAAPDYEPTAPEAFDFYEETSRKRLLEVFDRCGTVGTPFDEELEFVTAKGRRVWVRASGEAVRDAGGTIRRIQGAFQDISTRKASEQRAQQLAERLTATLESITDAFFTLNRQWQFTYLNTEAEGILRRERDELLGKIIWEEFPNVCGSTVEDTYRQAMEKGRPSVLDEFFYQPFGQWFEIRAFPSEEGLAVYFRNVTARRQSREQLRLLEASVARINDLVIITNSGIWDEPEPRILFVNDAFTRTTGYSREEALGRSPRFLQGPRTQRAELDRIRIALMRGEPVRAELINYKKSGEELWLEVDIVPVSGTDGGPAYQVGVMRDATERKRVEDDARATEERYVRQRNALIALTDLPPLATDDGESAFHRITEVHARALGVSRVSIWRYNADHTAIHCVDLYELETHRHSSGMVLTSATCPAYFRAMDEMDVIAADDALSDPRTCEFASSYLVPLGISSMLDAPIHLGGGIEGVMCSEHVGPPRTWTGDEKTFAAAVGNLVSLSLEGSERQRAEEAARETRKRFEVVARATNDAVWDWDFATNEIWWNEGFETLFGFKRSEIERSAESWYHRIHPEDVRRVLPGIRRTIAEGEEHWSDEYRFLRADGRYAYVLDRGFVIRDDNGRALRMVGGMTDLTARKQSEQDLARLNRALQMLSACNEAVTRATGEHHLLEEICRLAVNTGGYRMAWVGYARDDAKRSIDPIAWAGVEDGYLEKISLSWDEECSTGRGPAGQTIRSGETVVCRDITRDTASFHWLDDAIARGYRGVICLPLRDGDRVFGLLTLYSPDALQAADDELGLLQQLADDLAFGIGTLRSRQEMRRTEEVVLKVAQAVSSGTGTEFFDLLTLNMVEALGAHGGLIGRLNSADLSITTLSFVLAGKLEENVTYGLTGTPCENVSEGKVCVFDRGVQEIFPEDHLLVVFGIHAYAGIPLRHRDGTVAGIMVVFFNAPLEETALVQSTLQIFATRASAELDRQVTDQRIREQASLLDQARDAILVRELDHRITYWNKSAERLYGWTAEEALGRSVEALIYRDPQDFHAACQTVVATGEWLGELQQFARDGREITVEGRWTLLYDSAGQPRNILAINTDITEHRQLQQQFLRAQRLESIGTLAGGIAHDLNNVLAPISMSIELLHSEVTSERGRELLATLAGSARRGADMVSQVLSFARGMEGRRVEIHARRLVGDVESIVRDTFPKDVTLDIRVPRSLWTLQGDPTQLHQVLINLCVNARDAMPQGGRISISAENLDVDPREAAREPGAKPGPYVRISVEDSGSGIPPQHLEKIFEPFFTTKEVGKGTGLGLPTSLAIIKGHGGFLRAASPVGRGARFDLFLPGLPGTGDTAPDHGDTPLPRGDGETVLIADDEEFIRRVTGRTLESFGYKILLAANGNEAVELYRQHHSGISVVITDMMMPGLDGASVIRALAAIDGGVKIIASSGVTGHDARAREAGDCVRHFLPKPCSAETLLKVLKRVISDP</sequence>
<dbReference type="PRINTS" id="PR00344">
    <property type="entry name" value="BCTRLSENSOR"/>
</dbReference>
<dbReference type="SUPFAM" id="SSF47384">
    <property type="entry name" value="Homodimeric domain of signal transducing histidine kinase"/>
    <property type="match status" value="1"/>
</dbReference>
<dbReference type="SMART" id="SM00086">
    <property type="entry name" value="PAC"/>
    <property type="match status" value="4"/>
</dbReference>
<dbReference type="PROSITE" id="PS50109">
    <property type="entry name" value="HIS_KIN"/>
    <property type="match status" value="1"/>
</dbReference>
<feature type="domain" description="PAC" evidence="10">
    <location>
        <begin position="822"/>
        <end position="874"/>
    </location>
</feature>
<dbReference type="InterPro" id="IPR035965">
    <property type="entry name" value="PAS-like_dom_sf"/>
</dbReference>
<dbReference type="InterPro" id="IPR029016">
    <property type="entry name" value="GAF-like_dom_sf"/>
</dbReference>
<dbReference type="Gene3D" id="1.10.287.130">
    <property type="match status" value="1"/>
</dbReference>
<feature type="domain" description="PAS" evidence="9">
    <location>
        <begin position="1209"/>
        <end position="1266"/>
    </location>
</feature>
<dbReference type="InterPro" id="IPR013656">
    <property type="entry name" value="PAS_4"/>
</dbReference>
<dbReference type="CDD" id="cd00130">
    <property type="entry name" value="PAS"/>
    <property type="match status" value="5"/>
</dbReference>
<dbReference type="RefSeq" id="WP_264490552.1">
    <property type="nucleotide sequence ID" value="NZ_JAPDDT010000026.1"/>
</dbReference>
<dbReference type="SUPFAM" id="SSF55785">
    <property type="entry name" value="PYP-like sensor domain (PAS domain)"/>
    <property type="match status" value="5"/>
</dbReference>
<feature type="domain" description="PAS" evidence="9">
    <location>
        <begin position="319"/>
        <end position="389"/>
    </location>
</feature>
<feature type="domain" description="PAC" evidence="10">
    <location>
        <begin position="510"/>
        <end position="564"/>
    </location>
</feature>
<organism evidence="11 12">
    <name type="scientific">Luteolibacter arcticus</name>
    <dbReference type="NCBI Taxonomy" id="1581411"/>
    <lineage>
        <taxon>Bacteria</taxon>
        <taxon>Pseudomonadati</taxon>
        <taxon>Verrucomicrobiota</taxon>
        <taxon>Verrucomicrobiia</taxon>
        <taxon>Verrucomicrobiales</taxon>
        <taxon>Verrucomicrobiaceae</taxon>
        <taxon>Luteolibacter</taxon>
    </lineage>
</organism>
<dbReference type="SUPFAM" id="SSF55781">
    <property type="entry name" value="GAF domain-like"/>
    <property type="match status" value="4"/>
</dbReference>
<evidence type="ECO:0000313" key="11">
    <source>
        <dbReference type="EMBL" id="MCW1926444.1"/>
    </source>
</evidence>
<reference evidence="11 12" key="1">
    <citation type="submission" date="2022-10" db="EMBL/GenBank/DDBJ databases">
        <title>Luteolibacter arcticus strain CCTCC AB 2014275, whole genome shotgun sequencing project.</title>
        <authorList>
            <person name="Zhao G."/>
            <person name="Shen L."/>
        </authorList>
    </citation>
    <scope>NUCLEOTIDE SEQUENCE [LARGE SCALE GENOMIC DNA]</scope>
    <source>
        <strain evidence="11 12">CCTCC AB 2014275</strain>
    </source>
</reference>
<keyword evidence="4" id="KW-0808">Transferase</keyword>